<keyword evidence="3" id="KW-1185">Reference proteome</keyword>
<name>A0ABP7C4P5_9MICC</name>
<dbReference type="Proteomes" id="UP001500752">
    <property type="component" value="Unassembled WGS sequence"/>
</dbReference>
<evidence type="ECO:0000256" key="1">
    <source>
        <dbReference type="SAM" id="MobiDB-lite"/>
    </source>
</evidence>
<dbReference type="EMBL" id="BAABEO010000009">
    <property type="protein sequence ID" value="GAA3678198.1"/>
    <property type="molecule type" value="Genomic_DNA"/>
</dbReference>
<organism evidence="2 3">
    <name type="scientific">Arthrobacter ginkgonis</name>
    <dbReference type="NCBI Taxonomy" id="1630594"/>
    <lineage>
        <taxon>Bacteria</taxon>
        <taxon>Bacillati</taxon>
        <taxon>Actinomycetota</taxon>
        <taxon>Actinomycetes</taxon>
        <taxon>Micrococcales</taxon>
        <taxon>Micrococcaceae</taxon>
        <taxon>Arthrobacter</taxon>
    </lineage>
</organism>
<protein>
    <submittedName>
        <fullName evidence="2">Uncharacterized protein</fullName>
    </submittedName>
</protein>
<feature type="compositionally biased region" description="Basic and acidic residues" evidence="1">
    <location>
        <begin position="9"/>
        <end position="33"/>
    </location>
</feature>
<gene>
    <name evidence="2" type="ORF">GCM10023081_15600</name>
</gene>
<feature type="region of interest" description="Disordered" evidence="1">
    <location>
        <begin position="1"/>
        <end position="86"/>
    </location>
</feature>
<comment type="caution">
    <text evidence="2">The sequence shown here is derived from an EMBL/GenBank/DDBJ whole genome shotgun (WGS) entry which is preliminary data.</text>
</comment>
<accession>A0ABP7C4P5</accession>
<evidence type="ECO:0000313" key="3">
    <source>
        <dbReference type="Proteomes" id="UP001500752"/>
    </source>
</evidence>
<feature type="compositionally biased region" description="Basic and acidic residues" evidence="1">
    <location>
        <begin position="54"/>
        <end position="77"/>
    </location>
</feature>
<proteinExistence type="predicted"/>
<evidence type="ECO:0000313" key="2">
    <source>
        <dbReference type="EMBL" id="GAA3678198.1"/>
    </source>
</evidence>
<sequence>MGIRNKGSGSHEGKAPHEGDAPFEGDAPHEGKATPKKHRKSHKGEVDEGVVPIRGDEKLADDLAMRAYGDKDHDGKPDVPNVPFPD</sequence>
<reference evidence="3" key="1">
    <citation type="journal article" date="2019" name="Int. J. Syst. Evol. Microbiol.">
        <title>The Global Catalogue of Microorganisms (GCM) 10K type strain sequencing project: providing services to taxonomists for standard genome sequencing and annotation.</title>
        <authorList>
            <consortium name="The Broad Institute Genomics Platform"/>
            <consortium name="The Broad Institute Genome Sequencing Center for Infectious Disease"/>
            <person name="Wu L."/>
            <person name="Ma J."/>
        </authorList>
    </citation>
    <scope>NUCLEOTIDE SEQUENCE [LARGE SCALE GENOMIC DNA]</scope>
    <source>
        <strain evidence="3">JCM 30742</strain>
    </source>
</reference>
<dbReference type="RefSeq" id="WP_345149804.1">
    <property type="nucleotide sequence ID" value="NZ_BAABEO010000009.1"/>
</dbReference>